<comment type="caution">
    <text evidence="1">The sequence shown here is derived from an EMBL/GenBank/DDBJ whole genome shotgun (WGS) entry which is preliminary data.</text>
</comment>
<dbReference type="EMBL" id="LXJU01000001">
    <property type="protein sequence ID" value="OGE58503.1"/>
    <property type="molecule type" value="Genomic_DNA"/>
</dbReference>
<accession>A0A1F5LZD2</accession>
<keyword evidence="2" id="KW-1185">Reference proteome</keyword>
<evidence type="ECO:0000313" key="1">
    <source>
        <dbReference type="EMBL" id="OGE58503.1"/>
    </source>
</evidence>
<evidence type="ECO:0000313" key="2">
    <source>
        <dbReference type="Proteomes" id="UP000177622"/>
    </source>
</evidence>
<sequence>MSKLILAVASASLLWEISVPL</sequence>
<dbReference type="Proteomes" id="UP000177622">
    <property type="component" value="Unassembled WGS sequence"/>
</dbReference>
<organism evidence="1 2">
    <name type="scientific">Penicillium arizonense</name>
    <dbReference type="NCBI Taxonomy" id="1835702"/>
    <lineage>
        <taxon>Eukaryota</taxon>
        <taxon>Fungi</taxon>
        <taxon>Dikarya</taxon>
        <taxon>Ascomycota</taxon>
        <taxon>Pezizomycotina</taxon>
        <taxon>Eurotiomycetes</taxon>
        <taxon>Eurotiomycetidae</taxon>
        <taxon>Eurotiales</taxon>
        <taxon>Aspergillaceae</taxon>
        <taxon>Penicillium</taxon>
    </lineage>
</organism>
<dbReference type="AlphaFoldDB" id="A0A1F5LZD2"/>
<name>A0A1F5LZD2_PENAI</name>
<reference evidence="1 2" key="1">
    <citation type="journal article" date="2016" name="Sci. Rep.">
        <title>Penicillium arizonense, a new, genome sequenced fungal species, reveals a high chemical diversity in secreted metabolites.</title>
        <authorList>
            <person name="Grijseels S."/>
            <person name="Nielsen J.C."/>
            <person name="Randelovic M."/>
            <person name="Nielsen J."/>
            <person name="Nielsen K.F."/>
            <person name="Workman M."/>
            <person name="Frisvad J.C."/>
        </authorList>
    </citation>
    <scope>NUCLEOTIDE SEQUENCE [LARGE SCALE GENOMIC DNA]</scope>
    <source>
        <strain evidence="1 2">CBS 141311</strain>
    </source>
</reference>
<proteinExistence type="predicted"/>
<gene>
    <name evidence="1" type="ORF">PENARI_c001G01038</name>
</gene>
<protein>
    <submittedName>
        <fullName evidence="1">Uncharacterized protein</fullName>
    </submittedName>
</protein>